<proteinExistence type="predicted"/>
<evidence type="ECO:0000256" key="1">
    <source>
        <dbReference type="SAM" id="Phobius"/>
    </source>
</evidence>
<dbReference type="SMART" id="SM00579">
    <property type="entry name" value="FBD"/>
    <property type="match status" value="1"/>
</dbReference>
<keyword evidence="4" id="KW-1185">Reference proteome</keyword>
<gene>
    <name evidence="3" type="ORF">QVD17_11220</name>
</gene>
<evidence type="ECO:0000313" key="3">
    <source>
        <dbReference type="EMBL" id="KAK1429021.1"/>
    </source>
</evidence>
<name>A0AAD8KXQ5_TARER</name>
<keyword evidence="1" id="KW-0812">Transmembrane</keyword>
<keyword evidence="1" id="KW-0472">Membrane</keyword>
<accession>A0AAD8KXQ5</accession>
<dbReference type="InterPro" id="IPR006566">
    <property type="entry name" value="FBD"/>
</dbReference>
<organism evidence="3 4">
    <name type="scientific">Tagetes erecta</name>
    <name type="common">African marigold</name>
    <dbReference type="NCBI Taxonomy" id="13708"/>
    <lineage>
        <taxon>Eukaryota</taxon>
        <taxon>Viridiplantae</taxon>
        <taxon>Streptophyta</taxon>
        <taxon>Embryophyta</taxon>
        <taxon>Tracheophyta</taxon>
        <taxon>Spermatophyta</taxon>
        <taxon>Magnoliopsida</taxon>
        <taxon>eudicotyledons</taxon>
        <taxon>Gunneridae</taxon>
        <taxon>Pentapetalae</taxon>
        <taxon>asterids</taxon>
        <taxon>campanulids</taxon>
        <taxon>Asterales</taxon>
        <taxon>Asteraceae</taxon>
        <taxon>Asteroideae</taxon>
        <taxon>Heliantheae alliance</taxon>
        <taxon>Tageteae</taxon>
        <taxon>Tagetes</taxon>
    </lineage>
</organism>
<dbReference type="EMBL" id="JAUHHV010000003">
    <property type="protein sequence ID" value="KAK1429021.1"/>
    <property type="molecule type" value="Genomic_DNA"/>
</dbReference>
<dbReference type="Proteomes" id="UP001229421">
    <property type="component" value="Unassembled WGS sequence"/>
</dbReference>
<comment type="caution">
    <text evidence="3">The sequence shown here is derived from an EMBL/GenBank/DDBJ whole genome shotgun (WGS) entry which is preliminary data.</text>
</comment>
<dbReference type="Pfam" id="PF08387">
    <property type="entry name" value="FBD"/>
    <property type="match status" value="1"/>
</dbReference>
<feature type="transmembrane region" description="Helical" evidence="1">
    <location>
        <begin position="110"/>
        <end position="132"/>
    </location>
</feature>
<reference evidence="3" key="1">
    <citation type="journal article" date="2023" name="bioRxiv">
        <title>Improved chromosome-level genome assembly for marigold (Tagetes erecta).</title>
        <authorList>
            <person name="Jiang F."/>
            <person name="Yuan L."/>
            <person name="Wang S."/>
            <person name="Wang H."/>
            <person name="Xu D."/>
            <person name="Wang A."/>
            <person name="Fan W."/>
        </authorList>
    </citation>
    <scope>NUCLEOTIDE SEQUENCE</scope>
    <source>
        <strain evidence="3">WSJ</strain>
        <tissue evidence="3">Leaf</tissue>
    </source>
</reference>
<keyword evidence="1" id="KW-1133">Transmembrane helix</keyword>
<protein>
    <recommendedName>
        <fullName evidence="2">FBD domain-containing protein</fullName>
    </recommendedName>
</protein>
<evidence type="ECO:0000259" key="2">
    <source>
        <dbReference type="SMART" id="SM00579"/>
    </source>
</evidence>
<evidence type="ECO:0000313" key="4">
    <source>
        <dbReference type="Proteomes" id="UP001229421"/>
    </source>
</evidence>
<feature type="domain" description="FBD" evidence="2">
    <location>
        <begin position="53"/>
        <end position="125"/>
    </location>
</feature>
<sequence>MEWVWFGHKYSVPFILLMIRSSPNLEKLQLEIDVEVSFDESFLGSFVPEDYSNIMLEHLNEMEIIDYSHQENEVAFVKLILANSPVLKEVRIFMWNEIPKRKKVNITKMLLSLPCASPVVKIIVTFALPFWLC</sequence>
<dbReference type="AlphaFoldDB" id="A0AAD8KXQ5"/>